<dbReference type="AlphaFoldDB" id="A8ZTD4"/>
<comment type="similarity">
    <text evidence="4">Belongs to the peptidase M29 family.</text>
</comment>
<keyword evidence="5 10" id="KW-0031">Aminopeptidase</keyword>
<dbReference type="SUPFAM" id="SSF144052">
    <property type="entry name" value="Thermophilic metalloprotease-like"/>
    <property type="match status" value="1"/>
</dbReference>
<dbReference type="InterPro" id="IPR035097">
    <property type="entry name" value="M29_N-terminal"/>
</dbReference>
<dbReference type="GO" id="GO:0046872">
    <property type="term" value="F:metal ion binding"/>
    <property type="evidence" value="ECO:0007669"/>
    <property type="project" value="UniProtKB-KW"/>
</dbReference>
<dbReference type="KEGG" id="dol:Dole_2013"/>
<dbReference type="STRING" id="96561.Dole_2013"/>
<evidence type="ECO:0000256" key="4">
    <source>
        <dbReference type="ARBA" id="ARBA00008236"/>
    </source>
</evidence>
<comment type="cofactor">
    <cofactor evidence="3">
        <name>Zn(2+)</name>
        <dbReference type="ChEBI" id="CHEBI:29105"/>
    </cofactor>
</comment>
<dbReference type="PANTHER" id="PTHR34448">
    <property type="entry name" value="AMINOPEPTIDASE"/>
    <property type="match status" value="1"/>
</dbReference>
<gene>
    <name evidence="10" type="ordered locus">Dole_2013</name>
</gene>
<keyword evidence="6" id="KW-0645">Protease</keyword>
<reference evidence="10 11" key="1">
    <citation type="submission" date="2007-10" db="EMBL/GenBank/DDBJ databases">
        <title>Complete sequence of Desulfococcus oleovorans Hxd3.</title>
        <authorList>
            <consortium name="US DOE Joint Genome Institute"/>
            <person name="Copeland A."/>
            <person name="Lucas S."/>
            <person name="Lapidus A."/>
            <person name="Barry K."/>
            <person name="Glavina del Rio T."/>
            <person name="Dalin E."/>
            <person name="Tice H."/>
            <person name="Pitluck S."/>
            <person name="Kiss H."/>
            <person name="Brettin T."/>
            <person name="Bruce D."/>
            <person name="Detter J.C."/>
            <person name="Han C."/>
            <person name="Schmutz J."/>
            <person name="Larimer F."/>
            <person name="Land M."/>
            <person name="Hauser L."/>
            <person name="Kyrpides N."/>
            <person name="Kim E."/>
            <person name="Wawrik B."/>
            <person name="Richardson P."/>
        </authorList>
    </citation>
    <scope>NUCLEOTIDE SEQUENCE [LARGE SCALE GENOMIC DNA]</scope>
    <source>
        <strain evidence="11">DSM 6200 / JCM 39069 / Hxd3</strain>
    </source>
</reference>
<dbReference type="InterPro" id="IPR000787">
    <property type="entry name" value="Peptidase_M29"/>
</dbReference>
<keyword evidence="11" id="KW-1185">Reference proteome</keyword>
<accession>A8ZTD4</accession>
<comment type="cofactor">
    <cofactor evidence="1">
        <name>Co(2+)</name>
        <dbReference type="ChEBI" id="CHEBI:48828"/>
    </cofactor>
</comment>
<dbReference type="GO" id="GO:0008237">
    <property type="term" value="F:metallopeptidase activity"/>
    <property type="evidence" value="ECO:0007669"/>
    <property type="project" value="UniProtKB-KW"/>
</dbReference>
<organism evidence="10 11">
    <name type="scientific">Desulfosudis oleivorans (strain DSM 6200 / JCM 39069 / Hxd3)</name>
    <name type="common">Desulfococcus oleovorans</name>
    <dbReference type="NCBI Taxonomy" id="96561"/>
    <lineage>
        <taxon>Bacteria</taxon>
        <taxon>Pseudomonadati</taxon>
        <taxon>Thermodesulfobacteriota</taxon>
        <taxon>Desulfobacteria</taxon>
        <taxon>Desulfobacterales</taxon>
        <taxon>Desulfosudaceae</taxon>
        <taxon>Desulfosudis</taxon>
    </lineage>
</organism>
<protein>
    <submittedName>
        <fullName evidence="10">Peptidase M29 aminopeptidase II</fullName>
    </submittedName>
</protein>
<evidence type="ECO:0000256" key="3">
    <source>
        <dbReference type="ARBA" id="ARBA00001947"/>
    </source>
</evidence>
<keyword evidence="8" id="KW-0378">Hydrolase</keyword>
<dbReference type="GO" id="GO:0006508">
    <property type="term" value="P:proteolysis"/>
    <property type="evidence" value="ECO:0007669"/>
    <property type="project" value="UniProtKB-KW"/>
</dbReference>
<dbReference type="InterPro" id="IPR052170">
    <property type="entry name" value="M29_Exopeptidase"/>
</dbReference>
<dbReference type="Gene3D" id="3.40.1830.10">
    <property type="entry name" value="Thermophilic metalloprotease (M29)"/>
    <property type="match status" value="1"/>
</dbReference>
<dbReference type="Pfam" id="PF02073">
    <property type="entry name" value="Peptidase_M29"/>
    <property type="match status" value="1"/>
</dbReference>
<dbReference type="Proteomes" id="UP000008561">
    <property type="component" value="Chromosome"/>
</dbReference>
<evidence type="ECO:0000313" key="10">
    <source>
        <dbReference type="EMBL" id="ABW67817.1"/>
    </source>
</evidence>
<keyword evidence="9" id="KW-0482">Metalloprotease</keyword>
<evidence type="ECO:0000256" key="5">
    <source>
        <dbReference type="ARBA" id="ARBA00022438"/>
    </source>
</evidence>
<dbReference type="eggNOG" id="COG2309">
    <property type="taxonomic scope" value="Bacteria"/>
</dbReference>
<evidence type="ECO:0000256" key="2">
    <source>
        <dbReference type="ARBA" id="ARBA00001946"/>
    </source>
</evidence>
<dbReference type="HOGENOM" id="CLU_057697_0_0_7"/>
<evidence type="ECO:0000256" key="6">
    <source>
        <dbReference type="ARBA" id="ARBA00022670"/>
    </source>
</evidence>
<sequence length="410" mass="45719">MGSDRKKEADAMLTKKQLSRYADVLVWGMSKARSVPFKKHDIVVIRYDMPATALAEVLYEKLLAAGRQVVLRAGQTAVMEETFYRCADAEQLVFLAPGDRELIKNVNGNISLLAPDSLTHLSTIDPMKIGKAAAARKPLRDILDKRESNGDFAWTLCLCPTAELARHAGLSLEDYTRQIVKACFLDKKDPTAHWETIFQKAAAIKKWLNSMEIKVLHIASEHTDLEITPGKKRKWVGISGHNIPSFEIFLSPDWRGSRGVYFADMPSFRNGNPVRDMRVEFKDGKAVKVTARAGQAFARKYLSTDPGAARLGEFSLTDKRFSRIDKFMANTLFDENFGGANGNCHVALGASYADTFAGNPAALTKTMKQQLGFNDSAIHWDIVNTEKKRVTAVLENGEKTTIYENGKFTY</sequence>
<name>A8ZTD4_DESOH</name>
<evidence type="ECO:0000256" key="1">
    <source>
        <dbReference type="ARBA" id="ARBA00001941"/>
    </source>
</evidence>
<evidence type="ECO:0000256" key="7">
    <source>
        <dbReference type="ARBA" id="ARBA00022723"/>
    </source>
</evidence>
<evidence type="ECO:0000256" key="8">
    <source>
        <dbReference type="ARBA" id="ARBA00022801"/>
    </source>
</evidence>
<evidence type="ECO:0000313" key="11">
    <source>
        <dbReference type="Proteomes" id="UP000008561"/>
    </source>
</evidence>
<dbReference type="EMBL" id="CP000859">
    <property type="protein sequence ID" value="ABW67817.1"/>
    <property type="molecule type" value="Genomic_DNA"/>
</dbReference>
<proteinExistence type="inferred from homology"/>
<comment type="cofactor">
    <cofactor evidence="2">
        <name>Mg(2+)</name>
        <dbReference type="ChEBI" id="CHEBI:18420"/>
    </cofactor>
</comment>
<dbReference type="PANTHER" id="PTHR34448:SF3">
    <property type="entry name" value="AMINOPEPTIDASE AMPS"/>
    <property type="match status" value="1"/>
</dbReference>
<evidence type="ECO:0000256" key="9">
    <source>
        <dbReference type="ARBA" id="ARBA00023049"/>
    </source>
</evidence>
<keyword evidence="7" id="KW-0479">Metal-binding</keyword>
<dbReference type="GO" id="GO:0004177">
    <property type="term" value="F:aminopeptidase activity"/>
    <property type="evidence" value="ECO:0007669"/>
    <property type="project" value="UniProtKB-KW"/>
</dbReference>